<dbReference type="HAMAP" id="MF_00131">
    <property type="entry name" value="Trp_synth_alpha"/>
    <property type="match status" value="1"/>
</dbReference>
<evidence type="ECO:0000256" key="2">
    <source>
        <dbReference type="ARBA" id="ARBA00004733"/>
    </source>
</evidence>
<dbReference type="GO" id="GO:0004834">
    <property type="term" value="F:tryptophan synthase activity"/>
    <property type="evidence" value="ECO:0007669"/>
    <property type="project" value="UniProtKB-UniRule"/>
</dbReference>
<feature type="active site" description="Proton acceptor" evidence="9">
    <location>
        <position position="44"/>
    </location>
</feature>
<evidence type="ECO:0000313" key="12">
    <source>
        <dbReference type="Proteomes" id="UP000295066"/>
    </source>
</evidence>
<evidence type="ECO:0000256" key="1">
    <source>
        <dbReference type="ARBA" id="ARBA00003365"/>
    </source>
</evidence>
<keyword evidence="12" id="KW-1185">Reference proteome</keyword>
<comment type="catalytic activity">
    <reaction evidence="8 9">
        <text>(1S,2R)-1-C-(indol-3-yl)glycerol 3-phosphate + L-serine = D-glyceraldehyde 3-phosphate + L-tryptophan + H2O</text>
        <dbReference type="Rhea" id="RHEA:10532"/>
        <dbReference type="ChEBI" id="CHEBI:15377"/>
        <dbReference type="ChEBI" id="CHEBI:33384"/>
        <dbReference type="ChEBI" id="CHEBI:57912"/>
        <dbReference type="ChEBI" id="CHEBI:58866"/>
        <dbReference type="ChEBI" id="CHEBI:59776"/>
        <dbReference type="EC" id="4.2.1.20"/>
    </reaction>
</comment>
<dbReference type="InterPro" id="IPR011060">
    <property type="entry name" value="RibuloseP-bd_barrel"/>
</dbReference>
<organism evidence="11 12">
    <name type="scientific">Aminivibrio pyruvatiphilus</name>
    <dbReference type="NCBI Taxonomy" id="1005740"/>
    <lineage>
        <taxon>Bacteria</taxon>
        <taxon>Thermotogati</taxon>
        <taxon>Synergistota</taxon>
        <taxon>Synergistia</taxon>
        <taxon>Synergistales</taxon>
        <taxon>Aminobacteriaceae</taxon>
        <taxon>Aminivibrio</taxon>
    </lineage>
</organism>
<keyword evidence="7 9" id="KW-0456">Lyase</keyword>
<dbReference type="EC" id="4.2.1.20" evidence="9"/>
<evidence type="ECO:0000256" key="5">
    <source>
        <dbReference type="ARBA" id="ARBA00022822"/>
    </source>
</evidence>
<dbReference type="NCBIfam" id="TIGR00262">
    <property type="entry name" value="trpA"/>
    <property type="match status" value="1"/>
</dbReference>
<dbReference type="PANTHER" id="PTHR43406">
    <property type="entry name" value="TRYPTOPHAN SYNTHASE, ALPHA CHAIN"/>
    <property type="match status" value="1"/>
</dbReference>
<sequence length="264" mass="27826">MKTLSSAFEGKKALVTYLAAGDPDLDTTAYLLKLLDTEGVDVLEVGIPFSDPLADGPVIQQASQRALAGGATLKKILGMLKDLRNEISAPRVLMGYMNSILAYGQEKFAADAAGAGVSGVIIPDLPFHQGEKLASLLREQGVDFILMVTPNTPAERLRGICERASGFLYCVSRLGVTGESGTAGASPKEYIDRIRSHTSLPLALGFGVGTPEKAALAAEAADGVVVGSALISLLEPCGTDRELLRSKAVPFLRSLREAVGRTRR</sequence>
<comment type="pathway">
    <text evidence="2 9">Amino-acid biosynthesis; L-tryptophan biosynthesis; L-tryptophan from chorismate: step 5/5.</text>
</comment>
<dbReference type="PROSITE" id="PS00167">
    <property type="entry name" value="TRP_SYNTHASE_ALPHA"/>
    <property type="match status" value="1"/>
</dbReference>
<dbReference type="Proteomes" id="UP000295066">
    <property type="component" value="Unassembled WGS sequence"/>
</dbReference>
<dbReference type="FunFam" id="3.20.20.70:FF:000037">
    <property type="entry name" value="Tryptophan synthase alpha chain"/>
    <property type="match status" value="1"/>
</dbReference>
<comment type="similarity">
    <text evidence="9 10">Belongs to the TrpA family.</text>
</comment>
<evidence type="ECO:0000313" key="11">
    <source>
        <dbReference type="EMBL" id="TDY60903.1"/>
    </source>
</evidence>
<evidence type="ECO:0000256" key="10">
    <source>
        <dbReference type="RuleBase" id="RU003662"/>
    </source>
</evidence>
<evidence type="ECO:0000256" key="9">
    <source>
        <dbReference type="HAMAP-Rule" id="MF_00131"/>
    </source>
</evidence>
<evidence type="ECO:0000256" key="8">
    <source>
        <dbReference type="ARBA" id="ARBA00049047"/>
    </source>
</evidence>
<dbReference type="OrthoDB" id="9804578at2"/>
<name>A0A4R8M6C4_9BACT</name>
<keyword evidence="6 9" id="KW-0057">Aromatic amino acid biosynthesis</keyword>
<dbReference type="EMBL" id="SORI01000007">
    <property type="protein sequence ID" value="TDY60903.1"/>
    <property type="molecule type" value="Genomic_DNA"/>
</dbReference>
<comment type="subunit">
    <text evidence="3 9">Tetramer of two alpha and two beta chains.</text>
</comment>
<dbReference type="CDD" id="cd04724">
    <property type="entry name" value="Tryptophan_synthase_alpha"/>
    <property type="match status" value="1"/>
</dbReference>
<dbReference type="RefSeq" id="WP_133957467.1">
    <property type="nucleotide sequence ID" value="NZ_SORI01000007.1"/>
</dbReference>
<dbReference type="GO" id="GO:0005829">
    <property type="term" value="C:cytosol"/>
    <property type="evidence" value="ECO:0007669"/>
    <property type="project" value="TreeGrafter"/>
</dbReference>
<dbReference type="Pfam" id="PF00290">
    <property type="entry name" value="Trp_syntA"/>
    <property type="match status" value="1"/>
</dbReference>
<dbReference type="InterPro" id="IPR002028">
    <property type="entry name" value="Trp_synthase_suA"/>
</dbReference>
<accession>A0A4R8M6C4</accession>
<dbReference type="AlphaFoldDB" id="A0A4R8M6C4"/>
<keyword evidence="4 9" id="KW-0028">Amino-acid biosynthesis</keyword>
<keyword evidence="5 9" id="KW-0822">Tryptophan biosynthesis</keyword>
<dbReference type="InterPro" id="IPR013785">
    <property type="entry name" value="Aldolase_TIM"/>
</dbReference>
<dbReference type="Gene3D" id="3.20.20.70">
    <property type="entry name" value="Aldolase class I"/>
    <property type="match status" value="1"/>
</dbReference>
<dbReference type="SUPFAM" id="SSF51366">
    <property type="entry name" value="Ribulose-phoshate binding barrel"/>
    <property type="match status" value="1"/>
</dbReference>
<reference evidence="11 12" key="1">
    <citation type="submission" date="2019-03" db="EMBL/GenBank/DDBJ databases">
        <title>Genomic Encyclopedia of Type Strains, Phase IV (KMG-IV): sequencing the most valuable type-strain genomes for metagenomic binning, comparative biology and taxonomic classification.</title>
        <authorList>
            <person name="Goeker M."/>
        </authorList>
    </citation>
    <scope>NUCLEOTIDE SEQUENCE [LARGE SCALE GENOMIC DNA]</scope>
    <source>
        <strain evidence="11 12">DSM 25964</strain>
    </source>
</reference>
<feature type="active site" description="Proton acceptor" evidence="9">
    <location>
        <position position="55"/>
    </location>
</feature>
<comment type="caution">
    <text evidence="11">The sequence shown here is derived from an EMBL/GenBank/DDBJ whole genome shotgun (WGS) entry which is preliminary data.</text>
</comment>
<dbReference type="UniPathway" id="UPA00035">
    <property type="reaction ID" value="UER00044"/>
</dbReference>
<dbReference type="InterPro" id="IPR018204">
    <property type="entry name" value="Trp_synthase_alpha_AS"/>
</dbReference>
<evidence type="ECO:0000256" key="4">
    <source>
        <dbReference type="ARBA" id="ARBA00022605"/>
    </source>
</evidence>
<evidence type="ECO:0000256" key="3">
    <source>
        <dbReference type="ARBA" id="ARBA00011270"/>
    </source>
</evidence>
<protein>
    <recommendedName>
        <fullName evidence="9">Tryptophan synthase alpha chain</fullName>
        <ecNumber evidence="9">4.2.1.20</ecNumber>
    </recommendedName>
</protein>
<proteinExistence type="inferred from homology"/>
<comment type="function">
    <text evidence="1 9">The alpha subunit is responsible for the aldol cleavage of indoleglycerol phosphate to indole and glyceraldehyde 3-phosphate.</text>
</comment>
<evidence type="ECO:0000256" key="7">
    <source>
        <dbReference type="ARBA" id="ARBA00023239"/>
    </source>
</evidence>
<gene>
    <name evidence="9" type="primary">trpA</name>
    <name evidence="11" type="ORF">C8D99_107110</name>
</gene>
<evidence type="ECO:0000256" key="6">
    <source>
        <dbReference type="ARBA" id="ARBA00023141"/>
    </source>
</evidence>
<dbReference type="PANTHER" id="PTHR43406:SF1">
    <property type="entry name" value="TRYPTOPHAN SYNTHASE ALPHA CHAIN, CHLOROPLASTIC"/>
    <property type="match status" value="1"/>
</dbReference>